<dbReference type="GO" id="GO:0008284">
    <property type="term" value="P:positive regulation of cell population proliferation"/>
    <property type="evidence" value="ECO:0007669"/>
    <property type="project" value="InterPro"/>
</dbReference>
<dbReference type="OMA" id="CTDYCSR"/>
<dbReference type="GO" id="GO:0043066">
    <property type="term" value="P:negative regulation of apoptotic process"/>
    <property type="evidence" value="ECO:0007669"/>
    <property type="project" value="InterPro"/>
</dbReference>
<dbReference type="GO" id="GO:0005737">
    <property type="term" value="C:cytoplasm"/>
    <property type="evidence" value="ECO:0007669"/>
    <property type="project" value="TreeGrafter"/>
</dbReference>
<keyword evidence="3" id="KW-0677">Repeat</keyword>
<dbReference type="Proteomes" id="UP000472240">
    <property type="component" value="Chromosome 9"/>
</dbReference>
<dbReference type="InterPro" id="IPR032675">
    <property type="entry name" value="LRR_dom_sf"/>
</dbReference>
<dbReference type="InterPro" id="IPR050694">
    <property type="entry name" value="LRRC14/PRAME"/>
</dbReference>
<dbReference type="AlphaFoldDB" id="A0A671EI67"/>
<reference evidence="5" key="3">
    <citation type="submission" date="2018-12" db="EMBL/GenBank/DDBJ databases">
        <title>G10K-VGP greater horseshoe bat female genome, primary haplotype.</title>
        <authorList>
            <person name="Teeling E."/>
            <person name="Myers G."/>
            <person name="Vernes S."/>
            <person name="Pippel M."/>
            <person name="Winkler S."/>
            <person name="Fedrigo O."/>
            <person name="Rhie A."/>
            <person name="Koren S."/>
            <person name="Phillippy A."/>
            <person name="Lewin H."/>
            <person name="Damas J."/>
            <person name="Howe K."/>
            <person name="Mountcastle J."/>
            <person name="Jarvis E.D."/>
        </authorList>
    </citation>
    <scope>NUCLEOTIDE SEQUENCE [LARGE SCALE GENOMIC DNA]</scope>
</reference>
<sequence>MSIRTLPRLLELEGKSVLRDEALAITSLEYLPTELFPPLFMEAFCRRHRKSLMAMVHAWPFTRLPLGGLMQMPHQCPASLHRRWKLQVLDLPNTGQNFWSMWSGAGAQVSSPMGPVAEASSRMRKRLAPWRFSSTLASAIGSGISSSPTSSTQRAGALHLCCKMLKIFAVPIQSIKKVLTMVRLDCIQEVAVNCTWNLSALGVFAPYLGQMRNVHTLFLSHIHMPTPEEKEQEWHVSQFTSQLLRLHHLRRLYTESPSFLEGRLDQMISCLQTPLETLSVSNCLLMESDLKHLSQSPNLSQLKDVDLSGVTLADFSPKPLRALLEKTASTLQDLDLVYCGIVDSQVEVILPVLSRCCQLRTFSISGNPLSTATVENLELYPAPLESYSSKGNSPLSRGGTWDGRPRTIWLSTSPCPHYGNKTFYDMEPILCPCTSFA</sequence>
<dbReference type="GO" id="GO:0045892">
    <property type="term" value="P:negative regulation of DNA-templated transcription"/>
    <property type="evidence" value="ECO:0007669"/>
    <property type="project" value="InterPro"/>
</dbReference>
<dbReference type="InterPro" id="IPR026271">
    <property type="entry name" value="PRAME"/>
</dbReference>
<keyword evidence="2" id="KW-0433">Leucine-rich repeat</keyword>
<dbReference type="GO" id="GO:0045596">
    <property type="term" value="P:negative regulation of cell differentiation"/>
    <property type="evidence" value="ECO:0007669"/>
    <property type="project" value="InterPro"/>
</dbReference>
<evidence type="ECO:0000313" key="4">
    <source>
        <dbReference type="Ensembl" id="ENSRFEP00010013014.1"/>
    </source>
</evidence>
<dbReference type="FunCoup" id="A0A671EI67">
    <property type="interactions" value="7"/>
</dbReference>
<reference evidence="4" key="5">
    <citation type="submission" date="2025-09" db="UniProtKB">
        <authorList>
            <consortium name="Ensembl"/>
        </authorList>
    </citation>
    <scope>IDENTIFICATION</scope>
</reference>
<keyword evidence="5" id="KW-1185">Reference proteome</keyword>
<name>A0A671EI67_RHIFE</name>
<dbReference type="GeneTree" id="ENSGT01030000234531"/>
<dbReference type="PANTHER" id="PTHR14224:SF19">
    <property type="entry name" value="PRAME FAMILY MEMBER 11-RELATED"/>
    <property type="match status" value="1"/>
</dbReference>
<dbReference type="PANTHER" id="PTHR14224">
    <property type="entry name" value="SIMILAR TO PREFERENTIALLY EXPRESSED ANTIGEN IN MELANOMA-LIKE 3"/>
    <property type="match status" value="1"/>
</dbReference>
<evidence type="ECO:0000256" key="2">
    <source>
        <dbReference type="ARBA" id="ARBA00022614"/>
    </source>
</evidence>
<reference evidence="4 5" key="2">
    <citation type="journal article" date="2018" name="Annu Rev Anim Biosci">
        <title>Bat Biology, Genomes, and the Bat1K Project: To Generate Chromosome-Level Genomes for All Living Bat Species.</title>
        <authorList>
            <person name="Teeling E.C."/>
            <person name="Vernes S.C."/>
            <person name="Davalos L.M."/>
            <person name="Ray D.A."/>
            <person name="Gilbert M.T.P."/>
            <person name="Myers E."/>
        </authorList>
    </citation>
    <scope>NUCLEOTIDE SEQUENCE</scope>
</reference>
<dbReference type="InParanoid" id="A0A671EI67"/>
<protein>
    <submittedName>
        <fullName evidence="4">Uncharacterized protein</fullName>
    </submittedName>
</protein>
<reference evidence="4 5" key="1">
    <citation type="journal article" date="2015" name="Annu Rev Anim Biosci">
        <title>The Genome 10K Project: a way forward.</title>
        <authorList>
            <person name="Koepfli K.P."/>
            <person name="Paten B."/>
            <person name="O'Brien S.J."/>
            <person name="Koepfli K.P."/>
            <person name="Paten B."/>
            <person name="Antunes A."/>
            <person name="Belov K."/>
            <person name="Bustamante C."/>
            <person name="Castoe T.A."/>
            <person name="Clawson H."/>
            <person name="Crawford A.J."/>
            <person name="Diekhans M."/>
            <person name="Distel D."/>
            <person name="Durbin R."/>
            <person name="Earl D."/>
            <person name="Fujita M.K."/>
            <person name="Gamble T."/>
            <person name="Georges A."/>
            <person name="Gemmell N."/>
            <person name="Gilbert M.T."/>
            <person name="Graves J.M."/>
            <person name="Green R.E."/>
            <person name="Hickey G."/>
            <person name="Jarvis E.D."/>
            <person name="Johnson W."/>
            <person name="Komissarov A."/>
            <person name="Korf I."/>
            <person name="Kuhn R."/>
            <person name="Larkin D.M."/>
            <person name="Lewin H."/>
            <person name="Lopez J.V."/>
            <person name="Ma J."/>
            <person name="Marques-Bonet T."/>
            <person name="Miller W."/>
            <person name="Murphy R."/>
            <person name="Pevzner P."/>
            <person name="Shapiro B."/>
            <person name="Steiner C."/>
            <person name="Tamazian G."/>
            <person name="Venkatesh B."/>
            <person name="Wang J."/>
            <person name="Wayne R."/>
            <person name="Wiley E."/>
            <person name="Yang H."/>
            <person name="Zhang G."/>
            <person name="Haussler D."/>
            <person name="Ryder O."/>
            <person name="O'Brien S.J."/>
        </authorList>
    </citation>
    <scope>NUCLEOTIDE SEQUENCE</scope>
</reference>
<evidence type="ECO:0000313" key="5">
    <source>
        <dbReference type="Proteomes" id="UP000472240"/>
    </source>
</evidence>
<evidence type="ECO:0000256" key="3">
    <source>
        <dbReference type="ARBA" id="ARBA00022737"/>
    </source>
</evidence>
<dbReference type="PIRSF" id="PIRSF038286">
    <property type="entry name" value="PRAME"/>
    <property type="match status" value="1"/>
</dbReference>
<dbReference type="Gene3D" id="3.80.10.10">
    <property type="entry name" value="Ribonuclease Inhibitor"/>
    <property type="match status" value="1"/>
</dbReference>
<evidence type="ECO:0000256" key="1">
    <source>
        <dbReference type="ARBA" id="ARBA00009608"/>
    </source>
</evidence>
<reference evidence="4" key="4">
    <citation type="submission" date="2025-08" db="UniProtKB">
        <authorList>
            <consortium name="Ensembl"/>
        </authorList>
    </citation>
    <scope>IDENTIFICATION</scope>
</reference>
<accession>A0A671EI67</accession>
<comment type="similarity">
    <text evidence="1">Belongs to the PRAME family.</text>
</comment>
<organism evidence="4 5">
    <name type="scientific">Rhinolophus ferrumequinum</name>
    <name type="common">Greater horseshoe bat</name>
    <dbReference type="NCBI Taxonomy" id="59479"/>
    <lineage>
        <taxon>Eukaryota</taxon>
        <taxon>Metazoa</taxon>
        <taxon>Chordata</taxon>
        <taxon>Craniata</taxon>
        <taxon>Vertebrata</taxon>
        <taxon>Euteleostomi</taxon>
        <taxon>Mammalia</taxon>
        <taxon>Eutheria</taxon>
        <taxon>Laurasiatheria</taxon>
        <taxon>Chiroptera</taxon>
        <taxon>Yinpterochiroptera</taxon>
        <taxon>Rhinolophoidea</taxon>
        <taxon>Rhinolophidae</taxon>
        <taxon>Rhinolophinae</taxon>
        <taxon>Rhinolophus</taxon>
    </lineage>
</organism>
<dbReference type="SUPFAM" id="SSF52047">
    <property type="entry name" value="RNI-like"/>
    <property type="match status" value="1"/>
</dbReference>
<proteinExistence type="inferred from homology"/>
<dbReference type="Ensembl" id="ENSRFET00010014240.1">
    <property type="protein sequence ID" value="ENSRFEP00010013014.1"/>
    <property type="gene ID" value="ENSRFEG00010008828.1"/>
</dbReference>